<proteinExistence type="predicted"/>
<name>A0ABT5DZ66_9BACT</name>
<dbReference type="RefSeq" id="WP_272087426.1">
    <property type="nucleotide sequence ID" value="NZ_JAQNDL010000002.1"/>
</dbReference>
<reference evidence="2 3" key="1">
    <citation type="submission" date="2022-11" db="EMBL/GenBank/DDBJ databases">
        <title>Minimal conservation of predation-associated metabolite biosynthetic gene clusters underscores biosynthetic potential of Myxococcota including descriptions for ten novel species: Archangium lansinium sp. nov., Myxococcus landrumus sp. nov., Nannocystis bai.</title>
        <authorList>
            <person name="Ahearne A."/>
            <person name="Stevens C."/>
            <person name="Dowd S."/>
        </authorList>
    </citation>
    <scope>NUCLEOTIDE SEQUENCE [LARGE SCALE GENOMIC DNA]</scope>
    <source>
        <strain evidence="2 3">BB15-2</strain>
    </source>
</reference>
<dbReference type="Proteomes" id="UP001221686">
    <property type="component" value="Unassembled WGS sequence"/>
</dbReference>
<dbReference type="EMBL" id="JAQNDL010000002">
    <property type="protein sequence ID" value="MDC0718915.1"/>
    <property type="molecule type" value="Genomic_DNA"/>
</dbReference>
<evidence type="ECO:0000313" key="3">
    <source>
        <dbReference type="Proteomes" id="UP001221686"/>
    </source>
</evidence>
<evidence type="ECO:0008006" key="4">
    <source>
        <dbReference type="Google" id="ProtNLM"/>
    </source>
</evidence>
<comment type="caution">
    <text evidence="2">The sequence shown here is derived from an EMBL/GenBank/DDBJ whole genome shotgun (WGS) entry which is preliminary data.</text>
</comment>
<keyword evidence="3" id="KW-1185">Reference proteome</keyword>
<evidence type="ECO:0000313" key="2">
    <source>
        <dbReference type="EMBL" id="MDC0718915.1"/>
    </source>
</evidence>
<feature type="chain" id="PRO_5047057833" description="MYXO-CTERM domain-containing protein" evidence="1">
    <location>
        <begin position="25"/>
        <end position="113"/>
    </location>
</feature>
<sequence length="113" mass="11399">MVHPLVFALALLAPSATTTGVLKAEDEPAWGTSPTMGTVSDTVVDEATTGTATDGTAGDATGDTASMPPVYEPCGCNSGGEAGGWAALALLFTAGSRCRRRRPTTPRPCCRAA</sequence>
<organism evidence="2 3">
    <name type="scientific">Nannocystis bainbridge</name>
    <dbReference type="NCBI Taxonomy" id="2995303"/>
    <lineage>
        <taxon>Bacteria</taxon>
        <taxon>Pseudomonadati</taxon>
        <taxon>Myxococcota</taxon>
        <taxon>Polyangia</taxon>
        <taxon>Nannocystales</taxon>
        <taxon>Nannocystaceae</taxon>
        <taxon>Nannocystis</taxon>
    </lineage>
</organism>
<gene>
    <name evidence="2" type="ORF">POL25_18570</name>
</gene>
<evidence type="ECO:0000256" key="1">
    <source>
        <dbReference type="SAM" id="SignalP"/>
    </source>
</evidence>
<keyword evidence="1" id="KW-0732">Signal</keyword>
<protein>
    <recommendedName>
        <fullName evidence="4">MYXO-CTERM domain-containing protein</fullName>
    </recommendedName>
</protein>
<accession>A0ABT5DZ66</accession>
<feature type="signal peptide" evidence="1">
    <location>
        <begin position="1"/>
        <end position="24"/>
    </location>
</feature>